<protein>
    <submittedName>
        <fullName evidence="2">Uncharacterized protein</fullName>
    </submittedName>
</protein>
<dbReference type="Proteomes" id="UP000887580">
    <property type="component" value="Unplaced"/>
</dbReference>
<evidence type="ECO:0000313" key="1">
    <source>
        <dbReference type="Proteomes" id="UP000887580"/>
    </source>
</evidence>
<dbReference type="WBParaSite" id="PS1159_v2.g22148.t1">
    <property type="protein sequence ID" value="PS1159_v2.g22148.t1"/>
    <property type="gene ID" value="PS1159_v2.g22148"/>
</dbReference>
<organism evidence="1 2">
    <name type="scientific">Panagrolaimus sp. PS1159</name>
    <dbReference type="NCBI Taxonomy" id="55785"/>
    <lineage>
        <taxon>Eukaryota</taxon>
        <taxon>Metazoa</taxon>
        <taxon>Ecdysozoa</taxon>
        <taxon>Nematoda</taxon>
        <taxon>Chromadorea</taxon>
        <taxon>Rhabditida</taxon>
        <taxon>Tylenchina</taxon>
        <taxon>Panagrolaimomorpha</taxon>
        <taxon>Panagrolaimoidea</taxon>
        <taxon>Panagrolaimidae</taxon>
        <taxon>Panagrolaimus</taxon>
    </lineage>
</organism>
<evidence type="ECO:0000313" key="2">
    <source>
        <dbReference type="WBParaSite" id="PS1159_v2.g22148.t1"/>
    </source>
</evidence>
<accession>A0AC35FYH9</accession>
<reference evidence="2" key="1">
    <citation type="submission" date="2022-11" db="UniProtKB">
        <authorList>
            <consortium name="WormBaseParasite"/>
        </authorList>
    </citation>
    <scope>IDENTIFICATION</scope>
</reference>
<proteinExistence type="predicted"/>
<name>A0AC35FYH9_9BILA</name>
<sequence length="240" mass="28529">MNPSSPELYQKLIKSCKYFFIKNPILIVSRLWFQYRNDWYTIVNKKRIKFKNISSKIWVTGAIEIYQNQNEQSRIPSLISKLYKCENKHLNLSYGNILFKDFMFIASKCDYIWLYDSTVINEDGSIVSLEKIIEILPNINDFKYCLPNASSKIITPKTVKEMLKLPQFLNFIELSLENIPENFDIETFYEHMKKNKKTQICLRFCDGISEEYKNKLQAIIDEIKEIDDPDTNKNHFIEFP</sequence>